<keyword evidence="1" id="KW-0812">Transmembrane</keyword>
<evidence type="ECO:0000256" key="1">
    <source>
        <dbReference type="SAM" id="Phobius"/>
    </source>
</evidence>
<dbReference type="PANTHER" id="PTHR32251:SF23">
    <property type="entry name" value="3-OXO-5-ALPHA-STEROID 4-DEHYDROGENASE (DUF1295)"/>
    <property type="match status" value="1"/>
</dbReference>
<organism evidence="2 3">
    <name type="scientific">Pseudocercospora musae</name>
    <dbReference type="NCBI Taxonomy" id="113226"/>
    <lineage>
        <taxon>Eukaryota</taxon>
        <taxon>Fungi</taxon>
        <taxon>Dikarya</taxon>
        <taxon>Ascomycota</taxon>
        <taxon>Pezizomycotina</taxon>
        <taxon>Dothideomycetes</taxon>
        <taxon>Dothideomycetidae</taxon>
        <taxon>Mycosphaerellales</taxon>
        <taxon>Mycosphaerellaceae</taxon>
        <taxon>Pseudocercospora</taxon>
    </lineage>
</organism>
<keyword evidence="1" id="KW-1133">Transmembrane helix</keyword>
<dbReference type="Pfam" id="PF06966">
    <property type="entry name" value="DUF1295"/>
    <property type="match status" value="1"/>
</dbReference>
<dbReference type="PANTHER" id="PTHR32251">
    <property type="entry name" value="3-OXO-5-ALPHA-STEROID 4-DEHYDROGENASE"/>
    <property type="match status" value="1"/>
</dbReference>
<comment type="caution">
    <text evidence="2">The sequence shown here is derived from an EMBL/GenBank/DDBJ whole genome shotgun (WGS) entry which is preliminary data.</text>
</comment>
<accession>A0A139ITF3</accession>
<keyword evidence="1" id="KW-0472">Membrane</keyword>
<dbReference type="InterPro" id="IPR010721">
    <property type="entry name" value="UstE-like"/>
</dbReference>
<feature type="transmembrane region" description="Helical" evidence="1">
    <location>
        <begin position="320"/>
        <end position="339"/>
    </location>
</feature>
<evidence type="ECO:0008006" key="4">
    <source>
        <dbReference type="Google" id="ProtNLM"/>
    </source>
</evidence>
<dbReference type="OrthoDB" id="201504at2759"/>
<proteinExistence type="predicted"/>
<dbReference type="EMBL" id="LFZO01000013">
    <property type="protein sequence ID" value="KXT17930.1"/>
    <property type="molecule type" value="Genomic_DNA"/>
</dbReference>
<sequence>MKHRPSSFWRWQIIHVIHISPTRKQRDIDCRITMLVPAAADMALPVVKTLADCADYKKTFEPFLPQLYALPNQVYESIGDVEALKQLYVSTNPAISGLAWCIAAFPVFLFVAEINKNYSQVDRVWSILPTLFNLHYALWARLNGLSTQRVDHVLAFSVLWSTRLTYNYWRKGGYQIGSEDYRWELIKKQIGTVGFFLLNILFISSLQLVLLWSVTLPTYVLLLTSRLHPELSGSDQLFSRTLMALVVFEYFADGQMWTYQQAKKEYQKTAKVPAGWTRAQMDRGFVTTGLWKYSRHPNFAAEQSIWILLYQWACYESHTFWNWTCVGVIAYVGVFLGSTPITERISAGKYAEYRIYQERVGRFVPTLVGKGWDEEEMERQGTLKTAKK</sequence>
<feature type="transmembrane region" description="Helical" evidence="1">
    <location>
        <begin position="190"/>
        <end position="214"/>
    </location>
</feature>
<dbReference type="Gene3D" id="1.20.120.1630">
    <property type="match status" value="1"/>
</dbReference>
<keyword evidence="3" id="KW-1185">Reference proteome</keyword>
<dbReference type="GO" id="GO:0016020">
    <property type="term" value="C:membrane"/>
    <property type="evidence" value="ECO:0007669"/>
    <property type="project" value="TreeGrafter"/>
</dbReference>
<evidence type="ECO:0000313" key="3">
    <source>
        <dbReference type="Proteomes" id="UP000073492"/>
    </source>
</evidence>
<reference evidence="2 3" key="1">
    <citation type="submission" date="2015-07" db="EMBL/GenBank/DDBJ databases">
        <title>Comparative genomics of the Sigatoka disease complex on banana suggests a link between parallel evolutionary changes in Pseudocercospora fijiensis and Pseudocercospora eumusae and increased virulence on the banana host.</title>
        <authorList>
            <person name="Chang T.-C."/>
            <person name="Salvucci A."/>
            <person name="Crous P.W."/>
            <person name="Stergiopoulos I."/>
        </authorList>
    </citation>
    <scope>NUCLEOTIDE SEQUENCE [LARGE SCALE GENOMIC DNA]</scope>
    <source>
        <strain evidence="2 3">CBS 116634</strain>
    </source>
</reference>
<gene>
    <name evidence="2" type="ORF">AC579_5894</name>
</gene>
<protein>
    <recommendedName>
        <fullName evidence="4">Steroid 5-alpha reductase C-terminal domain-containing protein</fullName>
    </recommendedName>
</protein>
<name>A0A139ITF3_9PEZI</name>
<dbReference type="Proteomes" id="UP000073492">
    <property type="component" value="Unassembled WGS sequence"/>
</dbReference>
<evidence type="ECO:0000313" key="2">
    <source>
        <dbReference type="EMBL" id="KXT17930.1"/>
    </source>
</evidence>
<dbReference type="AlphaFoldDB" id="A0A139ITF3"/>